<evidence type="ECO:0000313" key="1">
    <source>
        <dbReference type="EMBL" id="SVE63923.1"/>
    </source>
</evidence>
<dbReference type="AlphaFoldDB" id="A0A383F5G6"/>
<protein>
    <submittedName>
        <fullName evidence="1">Uncharacterized protein</fullName>
    </submittedName>
</protein>
<dbReference type="EMBL" id="UINC01231405">
    <property type="protein sequence ID" value="SVE63923.1"/>
    <property type="molecule type" value="Genomic_DNA"/>
</dbReference>
<proteinExistence type="predicted"/>
<feature type="non-terminal residue" evidence="1">
    <location>
        <position position="83"/>
    </location>
</feature>
<name>A0A383F5G6_9ZZZZ</name>
<organism evidence="1">
    <name type="scientific">marine metagenome</name>
    <dbReference type="NCBI Taxonomy" id="408172"/>
    <lineage>
        <taxon>unclassified sequences</taxon>
        <taxon>metagenomes</taxon>
        <taxon>ecological metagenomes</taxon>
    </lineage>
</organism>
<reference evidence="1" key="1">
    <citation type="submission" date="2018-05" db="EMBL/GenBank/DDBJ databases">
        <authorList>
            <person name="Lanie J.A."/>
            <person name="Ng W.-L."/>
            <person name="Kazmierczak K.M."/>
            <person name="Andrzejewski T.M."/>
            <person name="Davidsen T.M."/>
            <person name="Wayne K.J."/>
            <person name="Tettelin H."/>
            <person name="Glass J.I."/>
            <person name="Rusch D."/>
            <person name="Podicherti R."/>
            <person name="Tsui H.-C.T."/>
            <person name="Winkler M.E."/>
        </authorList>
    </citation>
    <scope>NUCLEOTIDE SEQUENCE</scope>
</reference>
<accession>A0A383F5G6</accession>
<sequence length="83" mass="9536">MKGILDKTIADEHLVWDSTLIDKKQQFVVDLSSEIIEELIKRRNELDKLTQDDLPLLKKSILVFRKKILLDGVGLFIIDGTCL</sequence>
<gene>
    <name evidence="1" type="ORF">METZ01_LOCUS516777</name>
</gene>